<feature type="compositionally biased region" description="Polar residues" evidence="1">
    <location>
        <begin position="1"/>
        <end position="23"/>
    </location>
</feature>
<reference evidence="2" key="1">
    <citation type="submission" date="2021-03" db="EMBL/GenBank/DDBJ databases">
        <title>Draft genome sequence of rust myrtle Austropuccinia psidii MF-1, a brazilian biotype.</title>
        <authorList>
            <person name="Quecine M.C."/>
            <person name="Pachon D.M.R."/>
            <person name="Bonatelli M.L."/>
            <person name="Correr F.H."/>
            <person name="Franceschini L.M."/>
            <person name="Leite T.F."/>
            <person name="Margarido G.R.A."/>
            <person name="Almeida C.A."/>
            <person name="Ferrarezi J.A."/>
            <person name="Labate C.A."/>
        </authorList>
    </citation>
    <scope>NUCLEOTIDE SEQUENCE</scope>
    <source>
        <strain evidence="2">MF-1</strain>
    </source>
</reference>
<accession>A0A9Q3BDD0</accession>
<comment type="caution">
    <text evidence="2">The sequence shown here is derived from an EMBL/GenBank/DDBJ whole genome shotgun (WGS) entry which is preliminary data.</text>
</comment>
<sequence length="131" mass="14059">MLSSQKIPVQHSPSAKNKSSQRSPAVPTPTERAPLDHTPSVHQLRANLDRGPLTEGEEPSRKGGINLRRSKSLSGFLGGYPGISQGTRRRLGESEDEEEESEETAVESSWASAPEASEAQNLALSSQLVVS</sequence>
<organism evidence="2 3">
    <name type="scientific">Austropuccinia psidii MF-1</name>
    <dbReference type="NCBI Taxonomy" id="1389203"/>
    <lineage>
        <taxon>Eukaryota</taxon>
        <taxon>Fungi</taxon>
        <taxon>Dikarya</taxon>
        <taxon>Basidiomycota</taxon>
        <taxon>Pucciniomycotina</taxon>
        <taxon>Pucciniomycetes</taxon>
        <taxon>Pucciniales</taxon>
        <taxon>Sphaerophragmiaceae</taxon>
        <taxon>Austropuccinia</taxon>
    </lineage>
</organism>
<gene>
    <name evidence="2" type="ORF">O181_002615</name>
</gene>
<name>A0A9Q3BDD0_9BASI</name>
<evidence type="ECO:0000256" key="1">
    <source>
        <dbReference type="SAM" id="MobiDB-lite"/>
    </source>
</evidence>
<dbReference type="Proteomes" id="UP000765509">
    <property type="component" value="Unassembled WGS sequence"/>
</dbReference>
<feature type="compositionally biased region" description="Low complexity" evidence="1">
    <location>
        <begin position="106"/>
        <end position="119"/>
    </location>
</feature>
<feature type="compositionally biased region" description="Polar residues" evidence="1">
    <location>
        <begin position="120"/>
        <end position="131"/>
    </location>
</feature>
<proteinExistence type="predicted"/>
<protein>
    <submittedName>
        <fullName evidence="2">Uncharacterized protein</fullName>
    </submittedName>
</protein>
<feature type="compositionally biased region" description="Acidic residues" evidence="1">
    <location>
        <begin position="94"/>
        <end position="105"/>
    </location>
</feature>
<evidence type="ECO:0000313" key="3">
    <source>
        <dbReference type="Proteomes" id="UP000765509"/>
    </source>
</evidence>
<evidence type="ECO:0000313" key="2">
    <source>
        <dbReference type="EMBL" id="MBW0462900.1"/>
    </source>
</evidence>
<dbReference type="AlphaFoldDB" id="A0A9Q3BDD0"/>
<feature type="region of interest" description="Disordered" evidence="1">
    <location>
        <begin position="1"/>
        <end position="131"/>
    </location>
</feature>
<keyword evidence="3" id="KW-1185">Reference proteome</keyword>
<dbReference type="EMBL" id="AVOT02000444">
    <property type="protein sequence ID" value="MBW0462900.1"/>
    <property type="molecule type" value="Genomic_DNA"/>
</dbReference>